<feature type="compositionally biased region" description="Polar residues" evidence="1">
    <location>
        <begin position="23"/>
        <end position="51"/>
    </location>
</feature>
<dbReference type="EMBL" id="BTGU01002540">
    <property type="protein sequence ID" value="GMN19781.1"/>
    <property type="molecule type" value="Genomic_DNA"/>
</dbReference>
<name>A0AA88CKB8_FICCA</name>
<sequence length="161" mass="17647">MISKKSVGNRKTSGDNFLHSRDSSTVATRHSSRRIASSTAQDRVLRSSAQPGSGLPACQQPSVGAGSYVRVYTKSSVSLILQPTPVRHASQSQRIFNCSTPPIFVGPWAEYKYSTVRLFSQESSYLESPQFSGSFLSRKGLLISRILPQEEGEQIPSILHC</sequence>
<gene>
    <name evidence="2" type="ORF">TIFTF001_042925</name>
</gene>
<dbReference type="AlphaFoldDB" id="A0AA88CKB8"/>
<feature type="region of interest" description="Disordered" evidence="1">
    <location>
        <begin position="1"/>
        <end position="57"/>
    </location>
</feature>
<reference evidence="2" key="1">
    <citation type="submission" date="2023-07" db="EMBL/GenBank/DDBJ databases">
        <title>draft genome sequence of fig (Ficus carica).</title>
        <authorList>
            <person name="Takahashi T."/>
            <person name="Nishimura K."/>
        </authorList>
    </citation>
    <scope>NUCLEOTIDE SEQUENCE</scope>
</reference>
<evidence type="ECO:0000256" key="1">
    <source>
        <dbReference type="SAM" id="MobiDB-lite"/>
    </source>
</evidence>
<keyword evidence="3" id="KW-1185">Reference proteome</keyword>
<organism evidence="2 3">
    <name type="scientific">Ficus carica</name>
    <name type="common">Common fig</name>
    <dbReference type="NCBI Taxonomy" id="3494"/>
    <lineage>
        <taxon>Eukaryota</taxon>
        <taxon>Viridiplantae</taxon>
        <taxon>Streptophyta</taxon>
        <taxon>Embryophyta</taxon>
        <taxon>Tracheophyta</taxon>
        <taxon>Spermatophyta</taxon>
        <taxon>Magnoliopsida</taxon>
        <taxon>eudicotyledons</taxon>
        <taxon>Gunneridae</taxon>
        <taxon>Pentapetalae</taxon>
        <taxon>rosids</taxon>
        <taxon>fabids</taxon>
        <taxon>Rosales</taxon>
        <taxon>Moraceae</taxon>
        <taxon>Ficeae</taxon>
        <taxon>Ficus</taxon>
    </lineage>
</organism>
<accession>A0AA88CKB8</accession>
<evidence type="ECO:0000313" key="2">
    <source>
        <dbReference type="EMBL" id="GMN19781.1"/>
    </source>
</evidence>
<evidence type="ECO:0000313" key="3">
    <source>
        <dbReference type="Proteomes" id="UP001187192"/>
    </source>
</evidence>
<dbReference type="Proteomes" id="UP001187192">
    <property type="component" value="Unassembled WGS sequence"/>
</dbReference>
<protein>
    <submittedName>
        <fullName evidence="2">Uncharacterized protein</fullName>
    </submittedName>
</protein>
<proteinExistence type="predicted"/>
<comment type="caution">
    <text evidence="2">The sequence shown here is derived from an EMBL/GenBank/DDBJ whole genome shotgun (WGS) entry which is preliminary data.</text>
</comment>